<dbReference type="RefSeq" id="XP_001588875.1">
    <property type="nucleotide sequence ID" value="XM_001588825.1"/>
</dbReference>
<dbReference type="EMBL" id="CH476635">
    <property type="protein sequence ID" value="EDN94549.1"/>
    <property type="molecule type" value="Genomic_DNA"/>
</dbReference>
<protein>
    <submittedName>
        <fullName evidence="1">Uncharacterized protein</fullName>
    </submittedName>
</protein>
<name>A7EYK7_SCLS1</name>
<accession>A7EYK7</accession>
<proteinExistence type="predicted"/>
<evidence type="ECO:0000313" key="1">
    <source>
        <dbReference type="EMBL" id="EDN94549.1"/>
    </source>
</evidence>
<dbReference type="AlphaFoldDB" id="A7EYK7"/>
<dbReference type="GeneID" id="5484993"/>
<sequence>MYMNNTLIPPSPYTHYSVPRPSVPNLSGSLPECPLVLFLKIRRYRLSRIKVSAYFTNAFRPSMVILPQRISRNSDATYRVPRLRAHDSGLTAPYIFSVHGLLIRSRITLWDSKYLHRLQLVKQNVT</sequence>
<organism evidence="1 2">
    <name type="scientific">Sclerotinia sclerotiorum (strain ATCC 18683 / 1980 / Ss-1)</name>
    <name type="common">White mold</name>
    <name type="synonym">Whetzelinia sclerotiorum</name>
    <dbReference type="NCBI Taxonomy" id="665079"/>
    <lineage>
        <taxon>Eukaryota</taxon>
        <taxon>Fungi</taxon>
        <taxon>Dikarya</taxon>
        <taxon>Ascomycota</taxon>
        <taxon>Pezizomycotina</taxon>
        <taxon>Leotiomycetes</taxon>
        <taxon>Helotiales</taxon>
        <taxon>Sclerotiniaceae</taxon>
        <taxon>Sclerotinia</taxon>
    </lineage>
</organism>
<keyword evidence="2" id="KW-1185">Reference proteome</keyword>
<dbReference type="Proteomes" id="UP000001312">
    <property type="component" value="Unassembled WGS sequence"/>
</dbReference>
<dbReference type="HOGENOM" id="CLU_1982907_0_0_1"/>
<dbReference type="InParanoid" id="A7EYK7"/>
<evidence type="ECO:0000313" key="2">
    <source>
        <dbReference type="Proteomes" id="UP000001312"/>
    </source>
</evidence>
<gene>
    <name evidence="1" type="ORF">SS1G_10423</name>
</gene>
<dbReference type="KEGG" id="ssl:SS1G_10423"/>
<reference evidence="2" key="1">
    <citation type="journal article" date="2011" name="PLoS Genet.">
        <title>Genomic analysis of the necrotrophic fungal pathogens Sclerotinia sclerotiorum and Botrytis cinerea.</title>
        <authorList>
            <person name="Amselem J."/>
            <person name="Cuomo C.A."/>
            <person name="van Kan J.A."/>
            <person name="Viaud M."/>
            <person name="Benito E.P."/>
            <person name="Couloux A."/>
            <person name="Coutinho P.M."/>
            <person name="de Vries R.P."/>
            <person name="Dyer P.S."/>
            <person name="Fillinger S."/>
            <person name="Fournier E."/>
            <person name="Gout L."/>
            <person name="Hahn M."/>
            <person name="Kohn L."/>
            <person name="Lapalu N."/>
            <person name="Plummer K.M."/>
            <person name="Pradier J.M."/>
            <person name="Quevillon E."/>
            <person name="Sharon A."/>
            <person name="Simon A."/>
            <person name="ten Have A."/>
            <person name="Tudzynski B."/>
            <person name="Tudzynski P."/>
            <person name="Wincker P."/>
            <person name="Andrew M."/>
            <person name="Anthouard V."/>
            <person name="Beever R.E."/>
            <person name="Beffa R."/>
            <person name="Benoit I."/>
            <person name="Bouzid O."/>
            <person name="Brault B."/>
            <person name="Chen Z."/>
            <person name="Choquer M."/>
            <person name="Collemare J."/>
            <person name="Cotton P."/>
            <person name="Danchin E.G."/>
            <person name="Da Silva C."/>
            <person name="Gautier A."/>
            <person name="Giraud C."/>
            <person name="Giraud T."/>
            <person name="Gonzalez C."/>
            <person name="Grossetete S."/>
            <person name="Guldener U."/>
            <person name="Henrissat B."/>
            <person name="Howlett B.J."/>
            <person name="Kodira C."/>
            <person name="Kretschmer M."/>
            <person name="Lappartient A."/>
            <person name="Leroch M."/>
            <person name="Levis C."/>
            <person name="Mauceli E."/>
            <person name="Neuveglise C."/>
            <person name="Oeser B."/>
            <person name="Pearson M."/>
            <person name="Poulain J."/>
            <person name="Poussereau N."/>
            <person name="Quesneville H."/>
            <person name="Rascle C."/>
            <person name="Schumacher J."/>
            <person name="Segurens B."/>
            <person name="Sexton A."/>
            <person name="Silva E."/>
            <person name="Sirven C."/>
            <person name="Soanes D.M."/>
            <person name="Talbot N.J."/>
            <person name="Templeton M."/>
            <person name="Yandava C."/>
            <person name="Yarden O."/>
            <person name="Zeng Q."/>
            <person name="Rollins J.A."/>
            <person name="Lebrun M.H."/>
            <person name="Dickman M."/>
        </authorList>
    </citation>
    <scope>NUCLEOTIDE SEQUENCE [LARGE SCALE GENOMIC DNA]</scope>
    <source>
        <strain evidence="2">ATCC 18683 / 1980 / Ss-1</strain>
    </source>
</reference>